<accession>A0ACB8RC83</accession>
<reference evidence="1" key="1">
    <citation type="submission" date="2021-02" db="EMBL/GenBank/DDBJ databases">
        <authorList>
            <consortium name="DOE Joint Genome Institute"/>
            <person name="Ahrendt S."/>
            <person name="Looney B.P."/>
            <person name="Miyauchi S."/>
            <person name="Morin E."/>
            <person name="Drula E."/>
            <person name="Courty P.E."/>
            <person name="Chicoki N."/>
            <person name="Fauchery L."/>
            <person name="Kohler A."/>
            <person name="Kuo A."/>
            <person name="Labutti K."/>
            <person name="Pangilinan J."/>
            <person name="Lipzen A."/>
            <person name="Riley R."/>
            <person name="Andreopoulos W."/>
            <person name="He G."/>
            <person name="Johnson J."/>
            <person name="Barry K.W."/>
            <person name="Grigoriev I.V."/>
            <person name="Nagy L."/>
            <person name="Hibbett D."/>
            <person name="Henrissat B."/>
            <person name="Matheny P.B."/>
            <person name="Labbe J."/>
            <person name="Martin F."/>
        </authorList>
    </citation>
    <scope>NUCLEOTIDE SEQUENCE</scope>
    <source>
        <strain evidence="1">FP105234-sp</strain>
    </source>
</reference>
<sequence length="602" mass="67663">MSAHWRTTARTHWPTLEAVAASPEALSMAPAQQHPDQPEQLTCTPVLTTTMLSAEWPHTRNNGETVLDNTEKDVHTAQERMPPHSENGFLPAQNITGRAPETLEDATAVFEATMDVVVKAVNSIRYNPMASLHRTATAHVHASRSRTGPNFADQRLVRSNSPRPLGTGPIRARHQCALGPSRESLHLDESRDDATEQLAGAPSRESGNPTEQQIPRPKGNLCKRRGVGLNIQEAMGLHADAESQKIYLDIVVSIKKPPDLFPTLTMDQHSARGLSKQAQIDSRQTWSMQEADRVAEFCRTMRNRHNILRKYENDWATKAILEQHVHSRRNYLKRRKEASRVGKGTATATTAGTDNGNNVIAEGNSCSDDGSEKDNPCPLETQLRRARRQNMPRPSRESLQLDDGIRPLDRTEQPVDAASKRSTDPVEQQIPRPKGYFIIKEGRLLKEAMGLDVDAASRKVYSRIQQSTRELAIQAQIDFSRTYSQQEDSERVAEFCRIMRDRHTFLRKYEKDWATRAMLQRHLNGRRHYINTTRPRVVASRLGRWTATATAAGTDTEGAVNAKDNASLDDDSETGDKEQSSFESDTEYDAWLGFSERWDAEI</sequence>
<proteinExistence type="predicted"/>
<organism evidence="1 2">
    <name type="scientific">Auriscalpium vulgare</name>
    <dbReference type="NCBI Taxonomy" id="40419"/>
    <lineage>
        <taxon>Eukaryota</taxon>
        <taxon>Fungi</taxon>
        <taxon>Dikarya</taxon>
        <taxon>Basidiomycota</taxon>
        <taxon>Agaricomycotina</taxon>
        <taxon>Agaricomycetes</taxon>
        <taxon>Russulales</taxon>
        <taxon>Auriscalpiaceae</taxon>
        <taxon>Auriscalpium</taxon>
    </lineage>
</organism>
<evidence type="ECO:0000313" key="1">
    <source>
        <dbReference type="EMBL" id="KAI0041784.1"/>
    </source>
</evidence>
<dbReference type="Proteomes" id="UP000814033">
    <property type="component" value="Unassembled WGS sequence"/>
</dbReference>
<protein>
    <submittedName>
        <fullName evidence="1">Uncharacterized protein</fullName>
    </submittedName>
</protein>
<keyword evidence="2" id="KW-1185">Reference proteome</keyword>
<comment type="caution">
    <text evidence="1">The sequence shown here is derived from an EMBL/GenBank/DDBJ whole genome shotgun (WGS) entry which is preliminary data.</text>
</comment>
<evidence type="ECO:0000313" key="2">
    <source>
        <dbReference type="Proteomes" id="UP000814033"/>
    </source>
</evidence>
<gene>
    <name evidence="1" type="ORF">FA95DRAFT_1640036</name>
</gene>
<reference evidence="1" key="2">
    <citation type="journal article" date="2022" name="New Phytol.">
        <title>Evolutionary transition to the ectomycorrhizal habit in the genomes of a hyperdiverse lineage of mushroom-forming fungi.</title>
        <authorList>
            <person name="Looney B."/>
            <person name="Miyauchi S."/>
            <person name="Morin E."/>
            <person name="Drula E."/>
            <person name="Courty P.E."/>
            <person name="Kohler A."/>
            <person name="Kuo A."/>
            <person name="LaButti K."/>
            <person name="Pangilinan J."/>
            <person name="Lipzen A."/>
            <person name="Riley R."/>
            <person name="Andreopoulos W."/>
            <person name="He G."/>
            <person name="Johnson J."/>
            <person name="Nolan M."/>
            <person name="Tritt A."/>
            <person name="Barry K.W."/>
            <person name="Grigoriev I.V."/>
            <person name="Nagy L.G."/>
            <person name="Hibbett D."/>
            <person name="Henrissat B."/>
            <person name="Matheny P.B."/>
            <person name="Labbe J."/>
            <person name="Martin F.M."/>
        </authorList>
    </citation>
    <scope>NUCLEOTIDE SEQUENCE</scope>
    <source>
        <strain evidence="1">FP105234-sp</strain>
    </source>
</reference>
<dbReference type="EMBL" id="MU276102">
    <property type="protein sequence ID" value="KAI0041784.1"/>
    <property type="molecule type" value="Genomic_DNA"/>
</dbReference>
<name>A0ACB8RC83_9AGAM</name>